<evidence type="ECO:0000313" key="2">
    <source>
        <dbReference type="Proteomes" id="UP001054945"/>
    </source>
</evidence>
<comment type="caution">
    <text evidence="1">The sequence shown here is derived from an EMBL/GenBank/DDBJ whole genome shotgun (WGS) entry which is preliminary data.</text>
</comment>
<accession>A0AAV4QCW8</accession>
<dbReference type="PANTHER" id="PTHR43615:SF1">
    <property type="entry name" value="PPDK_N DOMAIN-CONTAINING PROTEIN"/>
    <property type="match status" value="1"/>
</dbReference>
<dbReference type="InterPro" id="IPR051549">
    <property type="entry name" value="PEP_Utilizing_Enz"/>
</dbReference>
<reference evidence="1 2" key="1">
    <citation type="submission" date="2021-06" db="EMBL/GenBank/DDBJ databases">
        <title>Caerostris extrusa draft genome.</title>
        <authorList>
            <person name="Kono N."/>
            <person name="Arakawa K."/>
        </authorList>
    </citation>
    <scope>NUCLEOTIDE SEQUENCE [LARGE SCALE GENOMIC DNA]</scope>
</reference>
<name>A0AAV4QCW8_CAEEX</name>
<dbReference type="EMBL" id="BPLR01005887">
    <property type="protein sequence ID" value="GIY05870.1"/>
    <property type="molecule type" value="Genomic_DNA"/>
</dbReference>
<sequence length="212" mass="24437">MSMFDILVKEKGGFDNDVYNDFAKLLSTTTNVESANVPASMQEVADQIVKDVGCEKFKSMTAEEALEWLKTTNQLSGCKFRQFLKRHGHRCIMEFDIRSTTWEMDPKLLVKLLQSLAGTSKESKKKSEESIEDILSQLNVPLSFISKWYLRFILPNCRRGVRAREYTKKQGYRRLGKLMLSEGRIPDEDLIFFLTLDEIYDLLSTRSPSIIS</sequence>
<proteinExistence type="predicted"/>
<dbReference type="AlphaFoldDB" id="A0AAV4QCW8"/>
<gene>
    <name evidence="1" type="primary">pps_12</name>
    <name evidence="1" type="ORF">CEXT_812091</name>
</gene>
<keyword evidence="2" id="KW-1185">Reference proteome</keyword>
<protein>
    <submittedName>
        <fullName evidence="1">Phosphoenolpyruvate synthase</fullName>
    </submittedName>
</protein>
<dbReference type="Proteomes" id="UP001054945">
    <property type="component" value="Unassembled WGS sequence"/>
</dbReference>
<dbReference type="PANTHER" id="PTHR43615">
    <property type="entry name" value="PHOSPHOENOLPYRUVATE SYNTHASE-RELATED"/>
    <property type="match status" value="1"/>
</dbReference>
<organism evidence="1 2">
    <name type="scientific">Caerostris extrusa</name>
    <name type="common">Bark spider</name>
    <name type="synonym">Caerostris bankana</name>
    <dbReference type="NCBI Taxonomy" id="172846"/>
    <lineage>
        <taxon>Eukaryota</taxon>
        <taxon>Metazoa</taxon>
        <taxon>Ecdysozoa</taxon>
        <taxon>Arthropoda</taxon>
        <taxon>Chelicerata</taxon>
        <taxon>Arachnida</taxon>
        <taxon>Araneae</taxon>
        <taxon>Araneomorphae</taxon>
        <taxon>Entelegynae</taxon>
        <taxon>Araneoidea</taxon>
        <taxon>Araneidae</taxon>
        <taxon>Caerostris</taxon>
    </lineage>
</organism>
<evidence type="ECO:0000313" key="1">
    <source>
        <dbReference type="EMBL" id="GIY05870.1"/>
    </source>
</evidence>
<feature type="non-terminal residue" evidence="1">
    <location>
        <position position="212"/>
    </location>
</feature>